<feature type="transmembrane region" description="Helical" evidence="1">
    <location>
        <begin position="273"/>
        <end position="294"/>
    </location>
</feature>
<proteinExistence type="predicted"/>
<feature type="transmembrane region" description="Helical" evidence="1">
    <location>
        <begin position="101"/>
        <end position="119"/>
    </location>
</feature>
<reference evidence="2 3" key="1">
    <citation type="submission" date="2020-12" db="EMBL/GenBank/DDBJ databases">
        <title>Identification and biosynthesis of polyene macrolides produced by Streptomyces alfalfae Men-myco-93-63.</title>
        <authorList>
            <person name="Liu D."/>
            <person name="Li Y."/>
            <person name="Liu L."/>
            <person name="Han X."/>
            <person name="Shen F."/>
        </authorList>
    </citation>
    <scope>NUCLEOTIDE SEQUENCE [LARGE SCALE GENOMIC DNA]</scope>
    <source>
        <strain evidence="2 3">Men-myco-93-63</strain>
    </source>
</reference>
<feature type="transmembrane region" description="Helical" evidence="1">
    <location>
        <begin position="176"/>
        <end position="198"/>
    </location>
</feature>
<feature type="transmembrane region" description="Helical" evidence="1">
    <location>
        <begin position="77"/>
        <end position="95"/>
    </location>
</feature>
<name>A0A7T4PPV0_9ACTN</name>
<feature type="transmembrane region" description="Helical" evidence="1">
    <location>
        <begin position="219"/>
        <end position="241"/>
    </location>
</feature>
<keyword evidence="1" id="KW-0472">Membrane</keyword>
<evidence type="ECO:0000256" key="1">
    <source>
        <dbReference type="SAM" id="Phobius"/>
    </source>
</evidence>
<keyword evidence="1" id="KW-1133">Transmembrane helix</keyword>
<dbReference type="EMBL" id="CP065959">
    <property type="protein sequence ID" value="QQC93959.1"/>
    <property type="molecule type" value="Genomic_DNA"/>
</dbReference>
<gene>
    <name evidence="2" type="ORF">I8755_24720</name>
</gene>
<organism evidence="2 3">
    <name type="scientific">Streptomyces alfalfae</name>
    <dbReference type="NCBI Taxonomy" id="1642299"/>
    <lineage>
        <taxon>Bacteria</taxon>
        <taxon>Bacillati</taxon>
        <taxon>Actinomycetota</taxon>
        <taxon>Actinomycetes</taxon>
        <taxon>Kitasatosporales</taxon>
        <taxon>Streptomycetaceae</taxon>
        <taxon>Streptomyces</taxon>
    </lineage>
</organism>
<feature type="transmembrane region" description="Helical" evidence="1">
    <location>
        <begin position="247"/>
        <end position="266"/>
    </location>
</feature>
<feature type="transmembrane region" description="Helical" evidence="1">
    <location>
        <begin position="314"/>
        <end position="333"/>
    </location>
</feature>
<evidence type="ECO:0000313" key="2">
    <source>
        <dbReference type="EMBL" id="QQC93959.1"/>
    </source>
</evidence>
<dbReference type="AlphaFoldDB" id="A0A7T4PPV0"/>
<evidence type="ECO:0008006" key="4">
    <source>
        <dbReference type="Google" id="ProtNLM"/>
    </source>
</evidence>
<dbReference type="Proteomes" id="UP000596130">
    <property type="component" value="Chromosome"/>
</dbReference>
<sequence length="352" mass="35200">MRRHHDLCARAVDPLEIAAGLEAHGLTDRAAGRYRHRDVFSLAEEMYARVPRDDDVAGGLSGDSGDVRHGSAVAPGWALIALLPGAACAATAAAVPRVGAGAARLAVVLGGALAVALALRCALRRGPLRVTPRRAPATRAWVCWLLLYALLGDALLRDAVAGGPDEPGDLWEPAVAPVLALTAAVAPAALCARLLALAAGRRLRASRGLDEFAASARPLVFGAVALFLGALAGLLAAARTLPGASGAWPAGAGALGALLFLARLLAVHGFRRAPALLLAAAGACEVTALALVFAGRLPGCDVLAAPVTAAVASWGPGVVPAAACGAAALVLLVHAARTLTLASAHARTGAAP</sequence>
<keyword evidence="1" id="KW-0812">Transmembrane</keyword>
<protein>
    <recommendedName>
        <fullName evidence="4">Integral membrane protein</fullName>
    </recommendedName>
</protein>
<evidence type="ECO:0000313" key="3">
    <source>
        <dbReference type="Proteomes" id="UP000596130"/>
    </source>
</evidence>
<accession>A0A7T4PPV0</accession>
<feature type="transmembrane region" description="Helical" evidence="1">
    <location>
        <begin position="140"/>
        <end position="156"/>
    </location>
</feature>